<sequence>SHLPRDTKLPVFVWPVLPTNVGKMVSGFEAVGLALAIFPVLVEGLKFYTHEKGAVSDFLKYQRVLMRISRDLDRERTMFHNTCQQFLEGVASQCGVGEEEVSEMMLDPRDPRWTTGVLVEERIFHQTSVKQYLEVVEDMNEELSRINQLIGIHNGSQPALLDKRTRRRQWKKIILVLTKDSITDHLARANKLNTFLAWLTDQNQPTATNPRPSRRGTKHYRRIRSHAIGLYNILKAQFPSHPGCKCALEPHHVNMRLEFRNAQSTAKGLYFHTIFTSETAFNSASNWREIETEPWGSDPADLCQDTTVHTAQVRFVTTPPMSQESTLCGDKDEISDLCAVITGPASKDWLGFIASTQGHQHRIRAMDSQKRLPAFDTIQTVSLGEVLADEHFGEEQRLRLALKLASSVMQLHTTDWMTDFWSKSDISFLRSSYGIIDFDNPLIGRTFGASSFTMTSLSKNLPHPMLNMLNASIPPLFSLGIVLLELRYRRLFEDLKTEHERTMIPTNSDLWAASRLTADMLGSPNYQNVVRRCIFGLDAAYRSLTEANFQAEVEYKILCPLAEDLKTYCDKGSVEACL</sequence>
<dbReference type="InterPro" id="IPR056002">
    <property type="entry name" value="DUF7580"/>
</dbReference>
<comment type="caution">
    <text evidence="2">The sequence shown here is derived from an EMBL/GenBank/DDBJ whole genome shotgun (WGS) entry which is preliminary data.</text>
</comment>
<evidence type="ECO:0000259" key="1">
    <source>
        <dbReference type="Pfam" id="PF24476"/>
    </source>
</evidence>
<dbReference type="Pfam" id="PF24476">
    <property type="entry name" value="DUF7580"/>
    <property type="match status" value="1"/>
</dbReference>
<reference evidence="2" key="1">
    <citation type="submission" date="2022-11" db="EMBL/GenBank/DDBJ databases">
        <authorList>
            <person name="Petersen C."/>
        </authorList>
    </citation>
    <scope>NUCLEOTIDE SEQUENCE</scope>
    <source>
        <strain evidence="2">IBT 26290</strain>
    </source>
</reference>
<dbReference type="AlphaFoldDB" id="A0A9W9HYH5"/>
<dbReference type="GeneID" id="81428127"/>
<evidence type="ECO:0000313" key="3">
    <source>
        <dbReference type="Proteomes" id="UP001149163"/>
    </source>
</evidence>
<dbReference type="PANTHER" id="PTHR35186:SF4">
    <property type="entry name" value="PRION-INHIBITION AND PROPAGATION HELO DOMAIN-CONTAINING PROTEIN"/>
    <property type="match status" value="1"/>
</dbReference>
<feature type="non-terminal residue" evidence="2">
    <location>
        <position position="578"/>
    </location>
</feature>
<dbReference type="RefSeq" id="XP_056541380.1">
    <property type="nucleotide sequence ID" value="XM_056688951.1"/>
</dbReference>
<gene>
    <name evidence="2" type="ORF">N7482_006826</name>
</gene>
<reference evidence="2" key="2">
    <citation type="journal article" date="2023" name="IMA Fungus">
        <title>Comparative genomic study of the Penicillium genus elucidates a diverse pangenome and 15 lateral gene transfer events.</title>
        <authorList>
            <person name="Petersen C."/>
            <person name="Sorensen T."/>
            <person name="Nielsen M.R."/>
            <person name="Sondergaard T.E."/>
            <person name="Sorensen J.L."/>
            <person name="Fitzpatrick D.A."/>
            <person name="Frisvad J.C."/>
            <person name="Nielsen K.L."/>
        </authorList>
    </citation>
    <scope>NUCLEOTIDE SEQUENCE</scope>
    <source>
        <strain evidence="2">IBT 26290</strain>
    </source>
</reference>
<dbReference type="Proteomes" id="UP001149163">
    <property type="component" value="Unassembled WGS sequence"/>
</dbReference>
<keyword evidence="3" id="KW-1185">Reference proteome</keyword>
<dbReference type="PANTHER" id="PTHR35186">
    <property type="entry name" value="ANK_REP_REGION DOMAIN-CONTAINING PROTEIN"/>
    <property type="match status" value="1"/>
</dbReference>
<feature type="domain" description="DUF7580" evidence="1">
    <location>
        <begin position="219"/>
        <end position="566"/>
    </location>
</feature>
<dbReference type="EMBL" id="JAPQKN010000004">
    <property type="protein sequence ID" value="KAJ5159822.1"/>
    <property type="molecule type" value="Genomic_DNA"/>
</dbReference>
<accession>A0A9W9HYH5</accession>
<proteinExistence type="predicted"/>
<name>A0A9W9HYH5_9EURO</name>
<protein>
    <submittedName>
        <fullName evidence="2">Synaptobrevin</fullName>
    </submittedName>
</protein>
<evidence type="ECO:0000313" key="2">
    <source>
        <dbReference type="EMBL" id="KAJ5159822.1"/>
    </source>
</evidence>
<dbReference type="OrthoDB" id="3565018at2759"/>
<organism evidence="2 3">
    <name type="scientific">Penicillium canariense</name>
    <dbReference type="NCBI Taxonomy" id="189055"/>
    <lineage>
        <taxon>Eukaryota</taxon>
        <taxon>Fungi</taxon>
        <taxon>Dikarya</taxon>
        <taxon>Ascomycota</taxon>
        <taxon>Pezizomycotina</taxon>
        <taxon>Eurotiomycetes</taxon>
        <taxon>Eurotiomycetidae</taxon>
        <taxon>Eurotiales</taxon>
        <taxon>Aspergillaceae</taxon>
        <taxon>Penicillium</taxon>
    </lineage>
</organism>